<dbReference type="EMBL" id="JACCFK010000001">
    <property type="protein sequence ID" value="NYI87111.1"/>
    <property type="molecule type" value="Genomic_DNA"/>
</dbReference>
<dbReference type="Gene3D" id="3.40.50.720">
    <property type="entry name" value="NAD(P)-binding Rossmann-like Domain"/>
    <property type="match status" value="1"/>
</dbReference>
<organism evidence="2 3">
    <name type="scientific">Amycolatopsis endophytica</name>
    <dbReference type="NCBI Taxonomy" id="860233"/>
    <lineage>
        <taxon>Bacteria</taxon>
        <taxon>Bacillati</taxon>
        <taxon>Actinomycetota</taxon>
        <taxon>Actinomycetes</taxon>
        <taxon>Pseudonocardiales</taxon>
        <taxon>Pseudonocardiaceae</taxon>
        <taxon>Amycolatopsis</taxon>
    </lineage>
</organism>
<dbReference type="PANTHER" id="PTHR43162:SF1">
    <property type="entry name" value="PRESTALK A DIFFERENTIATION PROTEIN A"/>
    <property type="match status" value="1"/>
</dbReference>
<keyword evidence="3" id="KW-1185">Reference proteome</keyword>
<dbReference type="InterPro" id="IPR036291">
    <property type="entry name" value="NAD(P)-bd_dom_sf"/>
</dbReference>
<dbReference type="InterPro" id="IPR008030">
    <property type="entry name" value="NmrA-like"/>
</dbReference>
<dbReference type="InterPro" id="IPR051604">
    <property type="entry name" value="Ergot_Alk_Oxidoreductase"/>
</dbReference>
<accession>A0A853AWZ3</accession>
<dbReference type="PANTHER" id="PTHR43162">
    <property type="match status" value="1"/>
</dbReference>
<evidence type="ECO:0000313" key="2">
    <source>
        <dbReference type="EMBL" id="NYI87111.1"/>
    </source>
</evidence>
<protein>
    <submittedName>
        <fullName evidence="2">Uncharacterized protein YbjT (DUF2867 family)</fullName>
    </submittedName>
</protein>
<dbReference type="CDD" id="cd05269">
    <property type="entry name" value="TMR_SDR_a"/>
    <property type="match status" value="1"/>
</dbReference>
<sequence>MTILVTGASGNVGTALLAHLRAVGTPVRAAYRDPRRTARENDAVTLDLGVPETLGPALHGVGAVFLVGATGPDQTAQELNLVRAAQKADVRVVKLSVWRADERLTPIARLHHPVEEALTASGLPWTVLRPNFYLQNFLRQHSIHATGEFSFPLITAPISFIDAEDVARVAAHVLTTEGHDGRVHDLTGPEALTYDEAASVFSDVLGKPVRYVGLPDDQIRAAMLGRGMPQFQVDILIEVARAYRDGGAGKVTSTVADLTGRAPLGVADFVRRHAAVFG</sequence>
<name>A0A853AWZ3_9PSEU</name>
<comment type="caution">
    <text evidence="2">The sequence shown here is derived from an EMBL/GenBank/DDBJ whole genome shotgun (WGS) entry which is preliminary data.</text>
</comment>
<dbReference type="RefSeq" id="WP_179771552.1">
    <property type="nucleotide sequence ID" value="NZ_JACCFK010000001.1"/>
</dbReference>
<dbReference type="Proteomes" id="UP000549616">
    <property type="component" value="Unassembled WGS sequence"/>
</dbReference>
<proteinExistence type="predicted"/>
<feature type="domain" description="NmrA-like" evidence="1">
    <location>
        <begin position="2"/>
        <end position="245"/>
    </location>
</feature>
<evidence type="ECO:0000259" key="1">
    <source>
        <dbReference type="Pfam" id="PF05368"/>
    </source>
</evidence>
<dbReference type="Pfam" id="PF05368">
    <property type="entry name" value="NmrA"/>
    <property type="match status" value="1"/>
</dbReference>
<dbReference type="AlphaFoldDB" id="A0A853AWZ3"/>
<reference evidence="2 3" key="1">
    <citation type="submission" date="2020-07" db="EMBL/GenBank/DDBJ databases">
        <title>Sequencing the genomes of 1000 actinobacteria strains.</title>
        <authorList>
            <person name="Klenk H.-P."/>
        </authorList>
    </citation>
    <scope>NUCLEOTIDE SEQUENCE [LARGE SCALE GENOMIC DNA]</scope>
    <source>
        <strain evidence="2 3">DSM 104006</strain>
    </source>
</reference>
<dbReference type="SUPFAM" id="SSF51735">
    <property type="entry name" value="NAD(P)-binding Rossmann-fold domains"/>
    <property type="match status" value="1"/>
</dbReference>
<dbReference type="Gene3D" id="3.90.25.10">
    <property type="entry name" value="UDP-galactose 4-epimerase, domain 1"/>
    <property type="match status" value="1"/>
</dbReference>
<gene>
    <name evidence="2" type="ORF">HNR02_000434</name>
</gene>
<evidence type="ECO:0000313" key="3">
    <source>
        <dbReference type="Proteomes" id="UP000549616"/>
    </source>
</evidence>